<dbReference type="RefSeq" id="XP_020110566.1">
    <property type="nucleotide sequence ID" value="XM_020254977.1"/>
</dbReference>
<gene>
    <name evidence="11" type="primary">LOC109725691</name>
</gene>
<evidence type="ECO:0000256" key="3">
    <source>
        <dbReference type="ARBA" id="ARBA00007051"/>
    </source>
</evidence>
<evidence type="ECO:0000313" key="11">
    <source>
        <dbReference type="RefSeq" id="XP_020110566.1"/>
    </source>
</evidence>
<dbReference type="GeneID" id="109725691"/>
<evidence type="ECO:0000256" key="5">
    <source>
        <dbReference type="ARBA" id="ARBA00022448"/>
    </source>
</evidence>
<evidence type="ECO:0000259" key="8">
    <source>
        <dbReference type="Pfam" id="PF11817"/>
    </source>
</evidence>
<dbReference type="InterPro" id="IPR025876">
    <property type="entry name" value="TRAPPC11_C"/>
</dbReference>
<evidence type="ECO:0000256" key="1">
    <source>
        <dbReference type="ARBA" id="ARBA00001995"/>
    </source>
</evidence>
<name>A0A6P5GPK3_ANACO</name>
<evidence type="ECO:0000256" key="6">
    <source>
        <dbReference type="ARBA" id="ARBA00022892"/>
    </source>
</evidence>
<dbReference type="Proteomes" id="UP000515123">
    <property type="component" value="Linkage group 20"/>
</dbReference>
<dbReference type="InterPro" id="IPR021773">
    <property type="entry name" value="TPC11"/>
</dbReference>
<evidence type="ECO:0000256" key="2">
    <source>
        <dbReference type="ARBA" id="ARBA00004222"/>
    </source>
</evidence>
<dbReference type="AlphaFoldDB" id="A0A6P5GPK3"/>
<feature type="domain" description="Trafficking protein particle complex subunit 11" evidence="8">
    <location>
        <begin position="254"/>
        <end position="522"/>
    </location>
</feature>
<dbReference type="OrthoDB" id="6278596at2759"/>
<evidence type="ECO:0000256" key="7">
    <source>
        <dbReference type="ARBA" id="ARBA00023034"/>
    </source>
</evidence>
<organism evidence="10 11">
    <name type="scientific">Ananas comosus</name>
    <name type="common">Pineapple</name>
    <name type="synonym">Ananas ananas</name>
    <dbReference type="NCBI Taxonomy" id="4615"/>
    <lineage>
        <taxon>Eukaryota</taxon>
        <taxon>Viridiplantae</taxon>
        <taxon>Streptophyta</taxon>
        <taxon>Embryophyta</taxon>
        <taxon>Tracheophyta</taxon>
        <taxon>Spermatophyta</taxon>
        <taxon>Magnoliopsida</taxon>
        <taxon>Liliopsida</taxon>
        <taxon>Poales</taxon>
        <taxon>Bromeliaceae</taxon>
        <taxon>Bromelioideae</taxon>
        <taxon>Ananas</taxon>
    </lineage>
</organism>
<keyword evidence="7" id="KW-0333">Golgi apparatus</keyword>
<dbReference type="PANTHER" id="PTHR14374">
    <property type="entry name" value="FOIE GRAS"/>
    <property type="match status" value="1"/>
</dbReference>
<proteinExistence type="inferred from homology"/>
<dbReference type="Pfam" id="PF12742">
    <property type="entry name" value="Gryzun-like"/>
    <property type="match status" value="1"/>
</dbReference>
<accession>A0A6P5GPK3</accession>
<dbReference type="GO" id="GO:0016192">
    <property type="term" value="P:vesicle-mediated transport"/>
    <property type="evidence" value="ECO:0007669"/>
    <property type="project" value="UniProtKB-KW"/>
</dbReference>
<comment type="subcellular location">
    <subcellularLocation>
        <location evidence="2">Golgi apparatus</location>
        <location evidence="2">cis-Golgi network</location>
    </subcellularLocation>
</comment>
<keyword evidence="10" id="KW-1185">Reference proteome</keyword>
<evidence type="ECO:0000256" key="4">
    <source>
        <dbReference type="ARBA" id="ARBA00021520"/>
    </source>
</evidence>
<evidence type="ECO:0000259" key="9">
    <source>
        <dbReference type="Pfam" id="PF12742"/>
    </source>
</evidence>
<dbReference type="Pfam" id="PF11817">
    <property type="entry name" value="Foie-gras_1"/>
    <property type="match status" value="1"/>
</dbReference>
<keyword evidence="5" id="KW-0813">Transport</keyword>
<sequence length="1176" mass="131731">MEDYPEELRTPPVSLACIVGCPELHQTISGFLHAEQPPINTLALPDFSKISLLARKQRDPLAPPQPAAGIFKRDWLLKHRTRVPAVAAALFRSDHVTGDPAQWLQVCTDLENLKSVLHGRNTRLVVVIVQTQVSDALSEDLMIALRKRAEIDAKHLIVFVQNDSSELRQSLNRLASLFSELCMTYYREEGRRIRIRVEKKTFTSTELNIRYCFKVAVYAEFRKDWAEALRYYEDGYRALREMTGTTTRLPPIQRLVEIKAVAEQLHFKISTLLLHGGKVVEAITWFHKHVTSYKQLVGVVEVAFLHWDWFSRQFLVFAELLETSSAAIPATLSHFGTSDNPLTEWEFQPAYYYQLAANYLREKRYSLDNLLSTSDLARKVAGVPESVIPALYLGQSARLFEEGDTVAVLPLSDAEYISYALAEAERYQDAYEIIALFRKAYESFNRRGAPRMACFCSSRMAKEYYAAEDYSNAKQLFESVAGLYRQEGWATVLWESLGYLRECSRKLGSAKEFVGYSLEMAALPILTDEGPEATESRRDYCPAGPATISRRVAIQEEVFALVTNAQTPEAEAGGESNLLLTKDLPLCLNIDLTSPLRIVLLASVAFHDQTVKPNSPTLITVSLLSQLALPVEIDLLEVQFNQPTCNFRIVDSQKDISTAAFILDDQDVRLETALLKLLPNKWLRLTYEIKSGQSGKLECSSIVAKIRKNLMISCQAESPATMEDLPMWKFEDRVESFPIKDRGLSFSGQKVIQVEEPEPQVDLILNSLGPALVGETFIVPVSIHSKGHEVHFGELKINLVDARGGLLMSPREAEPFDSHHVELVSISGTPEEEESQADIDNIRKIQHSFGVVSVPVLREGQSWSCNLEIKWHRPKSVMLYVSLGYSPSSDEATLQRINVHRSLQIEGKIPVIISHRFMAPFRREPLLLSKIKSLTISDQKESLAWNESSTLIVTARNSTEVPLRLTSMSIKLEGESDDKNFCSVHQIGGGISPENALLVPGEDFKGLFSVKPEIDCPKLGLGTVYVSWVRDSKRGENQHTIATRQRLPDINVEKPPLVVSMECPPHAILGIPFSFYVKIRNSTSLLQEIKYSLGDSQNFVLSGPHNHAAFVLPKTEHLISYKLVPLSSGPQQLPRITVASVRYSAALTLSVAAATVFVYPTEPKFGLEGSKSEVVV</sequence>
<protein>
    <recommendedName>
        <fullName evidence="4">Trafficking protein particle complex subunit 11</fullName>
    </recommendedName>
</protein>
<keyword evidence="6" id="KW-0931">ER-Golgi transport</keyword>
<dbReference type="GO" id="GO:0005794">
    <property type="term" value="C:Golgi apparatus"/>
    <property type="evidence" value="ECO:0007669"/>
    <property type="project" value="UniProtKB-SubCell"/>
</dbReference>
<reference evidence="10" key="1">
    <citation type="journal article" date="2015" name="Nat. Genet.">
        <title>The pineapple genome and the evolution of CAM photosynthesis.</title>
        <authorList>
            <person name="Ming R."/>
            <person name="VanBuren R."/>
            <person name="Wai C.M."/>
            <person name="Tang H."/>
            <person name="Schatz M.C."/>
            <person name="Bowers J.E."/>
            <person name="Lyons E."/>
            <person name="Wang M.L."/>
            <person name="Chen J."/>
            <person name="Biggers E."/>
            <person name="Zhang J."/>
            <person name="Huang L."/>
            <person name="Zhang L."/>
            <person name="Miao W."/>
            <person name="Zhang J."/>
            <person name="Ye Z."/>
            <person name="Miao C."/>
            <person name="Lin Z."/>
            <person name="Wang H."/>
            <person name="Zhou H."/>
            <person name="Yim W.C."/>
            <person name="Priest H.D."/>
            <person name="Zheng C."/>
            <person name="Woodhouse M."/>
            <person name="Edger P.P."/>
            <person name="Guyot R."/>
            <person name="Guo H.B."/>
            <person name="Guo H."/>
            <person name="Zheng G."/>
            <person name="Singh R."/>
            <person name="Sharma A."/>
            <person name="Min X."/>
            <person name="Zheng Y."/>
            <person name="Lee H."/>
            <person name="Gurtowski J."/>
            <person name="Sedlazeck F.J."/>
            <person name="Harkess A."/>
            <person name="McKain M.R."/>
            <person name="Liao Z."/>
            <person name="Fang J."/>
            <person name="Liu J."/>
            <person name="Zhang X."/>
            <person name="Zhang Q."/>
            <person name="Hu W."/>
            <person name="Qin Y."/>
            <person name="Wang K."/>
            <person name="Chen L.Y."/>
            <person name="Shirley N."/>
            <person name="Lin Y.R."/>
            <person name="Liu L.Y."/>
            <person name="Hernandez A.G."/>
            <person name="Wright C.L."/>
            <person name="Bulone V."/>
            <person name="Tuskan G.A."/>
            <person name="Heath K."/>
            <person name="Zee F."/>
            <person name="Moore P.H."/>
            <person name="Sunkar R."/>
            <person name="Leebens-Mack J.H."/>
            <person name="Mockler T."/>
            <person name="Bennetzen J.L."/>
            <person name="Freeling M."/>
            <person name="Sankoff D."/>
            <person name="Paterson A.H."/>
            <person name="Zhu X."/>
            <person name="Yang X."/>
            <person name="Smith J.A."/>
            <person name="Cushman J.C."/>
            <person name="Paull R.E."/>
            <person name="Yu Q."/>
        </authorList>
    </citation>
    <scope>NUCLEOTIDE SEQUENCE [LARGE SCALE GENOMIC DNA]</scope>
    <source>
        <strain evidence="10">cv. F153</strain>
    </source>
</reference>
<evidence type="ECO:0000313" key="10">
    <source>
        <dbReference type="Proteomes" id="UP000515123"/>
    </source>
</evidence>
<comment type="function">
    <text evidence="1">Involved in endoplasmic reticulum to Golgi apparatus trafficking at a very early stage.</text>
</comment>
<dbReference type="PANTHER" id="PTHR14374:SF0">
    <property type="entry name" value="TRAFFICKING PROTEIN PARTICLE COMPLEX SUBUNIT 11"/>
    <property type="match status" value="1"/>
</dbReference>
<comment type="similarity">
    <text evidence="3">Belongs to the TRAPPC11 family.</text>
</comment>
<reference evidence="11" key="2">
    <citation type="submission" date="2025-08" db="UniProtKB">
        <authorList>
            <consortium name="RefSeq"/>
        </authorList>
    </citation>
    <scope>IDENTIFICATION</scope>
    <source>
        <tissue evidence="11">Leaf</tissue>
    </source>
</reference>
<feature type="domain" description="Trafficking protein particle complex subunit 11 C-terminal" evidence="9">
    <location>
        <begin position="1093"/>
        <end position="1138"/>
    </location>
</feature>